<proteinExistence type="predicted"/>
<dbReference type="OrthoDB" id="10261556at2759"/>
<dbReference type="Proteomes" id="UP000276215">
    <property type="component" value="Unassembled WGS sequence"/>
</dbReference>
<dbReference type="Gene3D" id="3.40.50.300">
    <property type="entry name" value="P-loop containing nucleotide triphosphate hydrolases"/>
    <property type="match status" value="1"/>
</dbReference>
<name>A0A3N4K310_9PEZI</name>
<accession>A0A3N4K310</accession>
<dbReference type="EMBL" id="ML120356">
    <property type="protein sequence ID" value="RPB04950.1"/>
    <property type="molecule type" value="Genomic_DNA"/>
</dbReference>
<feature type="non-terminal residue" evidence="1">
    <location>
        <position position="1"/>
    </location>
</feature>
<dbReference type="InterPro" id="IPR027417">
    <property type="entry name" value="P-loop_NTPase"/>
</dbReference>
<evidence type="ECO:0000313" key="1">
    <source>
        <dbReference type="EMBL" id="RPB04950.1"/>
    </source>
</evidence>
<protein>
    <recommendedName>
        <fullName evidence="3">Helicase ATP-binding domain-containing protein</fullName>
    </recommendedName>
</protein>
<evidence type="ECO:0008006" key="3">
    <source>
        <dbReference type="Google" id="ProtNLM"/>
    </source>
</evidence>
<reference evidence="1 2" key="1">
    <citation type="journal article" date="2018" name="Nat. Ecol. Evol.">
        <title>Pezizomycetes genomes reveal the molecular basis of ectomycorrhizal truffle lifestyle.</title>
        <authorList>
            <person name="Murat C."/>
            <person name="Payen T."/>
            <person name="Noel B."/>
            <person name="Kuo A."/>
            <person name="Morin E."/>
            <person name="Chen J."/>
            <person name="Kohler A."/>
            <person name="Krizsan K."/>
            <person name="Balestrini R."/>
            <person name="Da Silva C."/>
            <person name="Montanini B."/>
            <person name="Hainaut M."/>
            <person name="Levati E."/>
            <person name="Barry K.W."/>
            <person name="Belfiori B."/>
            <person name="Cichocki N."/>
            <person name="Clum A."/>
            <person name="Dockter R.B."/>
            <person name="Fauchery L."/>
            <person name="Guy J."/>
            <person name="Iotti M."/>
            <person name="Le Tacon F."/>
            <person name="Lindquist E.A."/>
            <person name="Lipzen A."/>
            <person name="Malagnac F."/>
            <person name="Mello A."/>
            <person name="Molinier V."/>
            <person name="Miyauchi S."/>
            <person name="Poulain J."/>
            <person name="Riccioni C."/>
            <person name="Rubini A."/>
            <person name="Sitrit Y."/>
            <person name="Splivallo R."/>
            <person name="Traeger S."/>
            <person name="Wang M."/>
            <person name="Zifcakova L."/>
            <person name="Wipf D."/>
            <person name="Zambonelli A."/>
            <person name="Paolocci F."/>
            <person name="Nowrousian M."/>
            <person name="Ottonello S."/>
            <person name="Baldrian P."/>
            <person name="Spatafora J.W."/>
            <person name="Henrissat B."/>
            <person name="Nagy L.G."/>
            <person name="Aury J.M."/>
            <person name="Wincker P."/>
            <person name="Grigoriev I.V."/>
            <person name="Bonfante P."/>
            <person name="Martin F.M."/>
        </authorList>
    </citation>
    <scope>NUCLEOTIDE SEQUENCE [LARGE SCALE GENOMIC DNA]</scope>
    <source>
        <strain evidence="1 2">120613-1</strain>
    </source>
</reference>
<evidence type="ECO:0000313" key="2">
    <source>
        <dbReference type="Proteomes" id="UP000276215"/>
    </source>
</evidence>
<keyword evidence="2" id="KW-1185">Reference proteome</keyword>
<organism evidence="1 2">
    <name type="scientific">Choiromyces venosus 120613-1</name>
    <dbReference type="NCBI Taxonomy" id="1336337"/>
    <lineage>
        <taxon>Eukaryota</taxon>
        <taxon>Fungi</taxon>
        <taxon>Dikarya</taxon>
        <taxon>Ascomycota</taxon>
        <taxon>Pezizomycotina</taxon>
        <taxon>Pezizomycetes</taxon>
        <taxon>Pezizales</taxon>
        <taxon>Tuberaceae</taxon>
        <taxon>Choiromyces</taxon>
    </lineage>
</organism>
<dbReference type="AlphaFoldDB" id="A0A3N4K310"/>
<sequence length="92" mass="10760">IDGAHMVVEWGDTFCKDFANLWQLRFLLPQNSPLFTTSATIESTELRIMEEWLFFHPNSKMIRISPDHPTISYNVQSVKHAKNLLRNEIDLD</sequence>
<gene>
    <name evidence="1" type="ORF">L873DRAFT_1665344</name>
</gene>